<sequence>MTSDPTPRAGGGLHSLCALREATQAADFIKVQKPQESCRMSAGAAVRLRVWQAGPPRSDEPSGSRGVSPDPPSPAPLSPPRLITGPVS</sequence>
<evidence type="ECO:0000256" key="1">
    <source>
        <dbReference type="SAM" id="MobiDB-lite"/>
    </source>
</evidence>
<dbReference type="AlphaFoldDB" id="A0AAD7W8R5"/>
<reference evidence="2" key="1">
    <citation type="journal article" date="2023" name="Science">
        <title>Genome structures resolve the early diversification of teleost fishes.</title>
        <authorList>
            <person name="Parey E."/>
            <person name="Louis A."/>
            <person name="Montfort J."/>
            <person name="Bouchez O."/>
            <person name="Roques C."/>
            <person name="Iampietro C."/>
            <person name="Lluch J."/>
            <person name="Castinel A."/>
            <person name="Donnadieu C."/>
            <person name="Desvignes T."/>
            <person name="Floi Bucao C."/>
            <person name="Jouanno E."/>
            <person name="Wen M."/>
            <person name="Mejri S."/>
            <person name="Dirks R."/>
            <person name="Jansen H."/>
            <person name="Henkel C."/>
            <person name="Chen W.J."/>
            <person name="Zahm M."/>
            <person name="Cabau C."/>
            <person name="Klopp C."/>
            <person name="Thompson A.W."/>
            <person name="Robinson-Rechavi M."/>
            <person name="Braasch I."/>
            <person name="Lecointre G."/>
            <person name="Bobe J."/>
            <person name="Postlethwait J.H."/>
            <person name="Berthelot C."/>
            <person name="Roest Crollius H."/>
            <person name="Guiguen Y."/>
        </authorList>
    </citation>
    <scope>NUCLEOTIDE SEQUENCE</scope>
    <source>
        <strain evidence="2">NC1722</strain>
    </source>
</reference>
<feature type="region of interest" description="Disordered" evidence="1">
    <location>
        <begin position="52"/>
        <end position="88"/>
    </location>
</feature>
<keyword evidence="3" id="KW-1185">Reference proteome</keyword>
<dbReference type="EMBL" id="JAINUG010000217">
    <property type="protein sequence ID" value="KAJ8387074.1"/>
    <property type="molecule type" value="Genomic_DNA"/>
</dbReference>
<name>A0AAD7W8R5_9TELE</name>
<dbReference type="Proteomes" id="UP001221898">
    <property type="component" value="Unassembled WGS sequence"/>
</dbReference>
<organism evidence="2 3">
    <name type="scientific">Aldrovandia affinis</name>
    <dbReference type="NCBI Taxonomy" id="143900"/>
    <lineage>
        <taxon>Eukaryota</taxon>
        <taxon>Metazoa</taxon>
        <taxon>Chordata</taxon>
        <taxon>Craniata</taxon>
        <taxon>Vertebrata</taxon>
        <taxon>Euteleostomi</taxon>
        <taxon>Actinopterygii</taxon>
        <taxon>Neopterygii</taxon>
        <taxon>Teleostei</taxon>
        <taxon>Notacanthiformes</taxon>
        <taxon>Halosauridae</taxon>
        <taxon>Aldrovandia</taxon>
    </lineage>
</organism>
<protein>
    <submittedName>
        <fullName evidence="2">Uncharacterized protein</fullName>
    </submittedName>
</protein>
<evidence type="ECO:0000313" key="3">
    <source>
        <dbReference type="Proteomes" id="UP001221898"/>
    </source>
</evidence>
<evidence type="ECO:0000313" key="2">
    <source>
        <dbReference type="EMBL" id="KAJ8387074.1"/>
    </source>
</evidence>
<comment type="caution">
    <text evidence="2">The sequence shown here is derived from an EMBL/GenBank/DDBJ whole genome shotgun (WGS) entry which is preliminary data.</text>
</comment>
<accession>A0AAD7W8R5</accession>
<gene>
    <name evidence="2" type="ORF">AAFF_G00160140</name>
</gene>
<feature type="compositionally biased region" description="Pro residues" evidence="1">
    <location>
        <begin position="69"/>
        <end position="79"/>
    </location>
</feature>
<proteinExistence type="predicted"/>